<proteinExistence type="predicted"/>
<organism evidence="3 4">
    <name type="scientific">Dichanthelium oligosanthes</name>
    <dbReference type="NCBI Taxonomy" id="888268"/>
    <lineage>
        <taxon>Eukaryota</taxon>
        <taxon>Viridiplantae</taxon>
        <taxon>Streptophyta</taxon>
        <taxon>Embryophyta</taxon>
        <taxon>Tracheophyta</taxon>
        <taxon>Spermatophyta</taxon>
        <taxon>Magnoliopsida</taxon>
        <taxon>Liliopsida</taxon>
        <taxon>Poales</taxon>
        <taxon>Poaceae</taxon>
        <taxon>PACMAD clade</taxon>
        <taxon>Panicoideae</taxon>
        <taxon>Panicodae</taxon>
        <taxon>Paniceae</taxon>
        <taxon>Dichantheliinae</taxon>
        <taxon>Dichanthelium</taxon>
    </lineage>
</organism>
<name>A0A1E5VE77_9POAL</name>
<evidence type="ECO:0000313" key="4">
    <source>
        <dbReference type="Proteomes" id="UP000095767"/>
    </source>
</evidence>
<accession>A0A1E5VE77</accession>
<evidence type="ECO:0000256" key="2">
    <source>
        <dbReference type="SAM" id="SignalP"/>
    </source>
</evidence>
<dbReference type="Proteomes" id="UP000095767">
    <property type="component" value="Unassembled WGS sequence"/>
</dbReference>
<evidence type="ECO:0000256" key="1">
    <source>
        <dbReference type="SAM" id="MobiDB-lite"/>
    </source>
</evidence>
<dbReference type="EMBL" id="LWDX02042477">
    <property type="protein sequence ID" value="OEL23446.1"/>
    <property type="molecule type" value="Genomic_DNA"/>
</dbReference>
<reference evidence="3 4" key="1">
    <citation type="submission" date="2016-09" db="EMBL/GenBank/DDBJ databases">
        <title>The draft genome of Dichanthelium oligosanthes: A C3 panicoid grass species.</title>
        <authorList>
            <person name="Studer A.J."/>
            <person name="Schnable J.C."/>
            <person name="Brutnell T.P."/>
        </authorList>
    </citation>
    <scope>NUCLEOTIDE SEQUENCE [LARGE SCALE GENOMIC DNA]</scope>
    <source>
        <strain evidence="4">cv. Kellogg 1175</strain>
        <tissue evidence="3">Leaf</tissue>
    </source>
</reference>
<feature type="chain" id="PRO_5009188029" evidence="2">
    <location>
        <begin position="26"/>
        <end position="87"/>
    </location>
</feature>
<keyword evidence="4" id="KW-1185">Reference proteome</keyword>
<feature type="region of interest" description="Disordered" evidence="1">
    <location>
        <begin position="65"/>
        <end position="87"/>
    </location>
</feature>
<keyword evidence="2" id="KW-0732">Signal</keyword>
<gene>
    <name evidence="3" type="ORF">BAE44_0015533</name>
</gene>
<sequence>MAKLATLMVALLVVVAAAAISFAHGAHGARVTIPVDGASSPAALVDVAFDVPLEEAAAADGPVAAGYPAADCADKTPVVGPRRHSLS</sequence>
<comment type="caution">
    <text evidence="3">The sequence shown here is derived from an EMBL/GenBank/DDBJ whole genome shotgun (WGS) entry which is preliminary data.</text>
</comment>
<dbReference type="AlphaFoldDB" id="A0A1E5VE77"/>
<evidence type="ECO:0000313" key="3">
    <source>
        <dbReference type="EMBL" id="OEL23446.1"/>
    </source>
</evidence>
<feature type="signal peptide" evidence="2">
    <location>
        <begin position="1"/>
        <end position="25"/>
    </location>
</feature>
<protein>
    <submittedName>
        <fullName evidence="3">Uncharacterized protein</fullName>
    </submittedName>
</protein>